<dbReference type="Gene3D" id="3.10.580.10">
    <property type="entry name" value="CBS-domain"/>
    <property type="match status" value="1"/>
</dbReference>
<dbReference type="EMBL" id="FOWX01000007">
    <property type="protein sequence ID" value="SFP26284.1"/>
    <property type="molecule type" value="Genomic_DNA"/>
</dbReference>
<dbReference type="PANTHER" id="PTHR43773:SF1">
    <property type="entry name" value="MAGNESIUM TRANSPORTER MGTE"/>
    <property type="match status" value="1"/>
</dbReference>
<dbReference type="Gene3D" id="1.10.357.20">
    <property type="entry name" value="SLC41 divalent cation transporters, integral membrane domain"/>
    <property type="match status" value="1"/>
</dbReference>
<gene>
    <name evidence="10" type="ORF">SAMN05216190_107121</name>
</gene>
<dbReference type="Pfam" id="PF01769">
    <property type="entry name" value="MgtE"/>
    <property type="match status" value="1"/>
</dbReference>
<organism evidence="10 11">
    <name type="scientific">Pseudomonas borbori</name>
    <dbReference type="NCBI Taxonomy" id="289003"/>
    <lineage>
        <taxon>Bacteria</taxon>
        <taxon>Pseudomonadati</taxon>
        <taxon>Pseudomonadota</taxon>
        <taxon>Gammaproteobacteria</taxon>
        <taxon>Pseudomonadales</taxon>
        <taxon>Pseudomonadaceae</taxon>
        <taxon>Pseudomonas</taxon>
    </lineage>
</organism>
<dbReference type="RefSeq" id="WP_090499347.1">
    <property type="nucleotide sequence ID" value="NZ_FOWX01000007.1"/>
</dbReference>
<feature type="transmembrane region" description="Helical" evidence="8">
    <location>
        <begin position="304"/>
        <end position="326"/>
    </location>
</feature>
<dbReference type="AlphaFoldDB" id="A0A1I5NWX4"/>
<proteinExistence type="inferred from homology"/>
<evidence type="ECO:0000256" key="6">
    <source>
        <dbReference type="ARBA" id="ARBA00022989"/>
    </source>
</evidence>
<keyword evidence="3" id="KW-0813">Transport</keyword>
<feature type="transmembrane region" description="Helical" evidence="8">
    <location>
        <begin position="169"/>
        <end position="189"/>
    </location>
</feature>
<dbReference type="SUPFAM" id="SSF161093">
    <property type="entry name" value="MgtE membrane domain-like"/>
    <property type="match status" value="1"/>
</dbReference>
<evidence type="ECO:0000256" key="5">
    <source>
        <dbReference type="ARBA" id="ARBA00022842"/>
    </source>
</evidence>
<feature type="transmembrane region" description="Helical" evidence="8">
    <location>
        <begin position="266"/>
        <end position="292"/>
    </location>
</feature>
<sequence length="327" mass="35212">MSHDTILSNDHISFETAAQHATARVPVFTPNCRVDMARLEMLGQRYECASHVMVCEDRLFLGLVRIEDLLSAPADITLAELMDSQAPIVAPGVDQEIAAWRAVNHEESALSVVDAQGCLVGVIPPHRLLAVLLSEHEEDLSRLGGFTKGAEAARSSSEEPVRRRFRHRIPWLLVGLAGALLAADFVGQFEAQLQSKIILAFFIPGIVYLADAVGTQTETVVVRGLSVGVGMRQMLGRELLVGLAIGLALALVAGPLVWWRWGSPEIALCVGLSVFVSCATATLTAMALPWLLNSFSLDPAFGSGPLATVIQDLFSVLIYFTIASALF</sequence>
<dbReference type="GO" id="GO:0016020">
    <property type="term" value="C:membrane"/>
    <property type="evidence" value="ECO:0007669"/>
    <property type="project" value="UniProtKB-SubCell"/>
</dbReference>
<evidence type="ECO:0000256" key="4">
    <source>
        <dbReference type="ARBA" id="ARBA00022692"/>
    </source>
</evidence>
<feature type="domain" description="SLC41A/MgtE integral membrane" evidence="9">
    <location>
        <begin position="203"/>
        <end position="322"/>
    </location>
</feature>
<dbReference type="InterPro" id="IPR036739">
    <property type="entry name" value="SLC41_membr_dom_sf"/>
</dbReference>
<keyword evidence="11" id="KW-1185">Reference proteome</keyword>
<protein>
    <submittedName>
        <fullName evidence="10">Magnesium transporter</fullName>
    </submittedName>
</protein>
<accession>A0A1I5NWX4</accession>
<comment type="subcellular location">
    <subcellularLocation>
        <location evidence="1">Membrane</location>
        <topology evidence="1">Multi-pass membrane protein</topology>
    </subcellularLocation>
</comment>
<dbReference type="OrthoDB" id="3680176at2"/>
<dbReference type="InterPro" id="IPR046342">
    <property type="entry name" value="CBS_dom_sf"/>
</dbReference>
<dbReference type="STRING" id="289003.SAMN05216190_107121"/>
<comment type="similarity">
    <text evidence="2">Belongs to the SLC41A transporter family.</text>
</comment>
<dbReference type="InterPro" id="IPR006669">
    <property type="entry name" value="MgtE_transporter"/>
</dbReference>
<keyword evidence="4 8" id="KW-0812">Transmembrane</keyword>
<feature type="transmembrane region" description="Helical" evidence="8">
    <location>
        <begin position="239"/>
        <end position="259"/>
    </location>
</feature>
<evidence type="ECO:0000256" key="7">
    <source>
        <dbReference type="ARBA" id="ARBA00023136"/>
    </source>
</evidence>
<evidence type="ECO:0000256" key="8">
    <source>
        <dbReference type="SAM" id="Phobius"/>
    </source>
</evidence>
<reference evidence="11" key="1">
    <citation type="submission" date="2016-10" db="EMBL/GenBank/DDBJ databases">
        <authorList>
            <person name="Varghese N."/>
            <person name="Submissions S."/>
        </authorList>
    </citation>
    <scope>NUCLEOTIDE SEQUENCE [LARGE SCALE GENOMIC DNA]</scope>
    <source>
        <strain evidence="11">DSM 17834</strain>
    </source>
</reference>
<evidence type="ECO:0000313" key="11">
    <source>
        <dbReference type="Proteomes" id="UP000198784"/>
    </source>
</evidence>
<evidence type="ECO:0000256" key="2">
    <source>
        <dbReference type="ARBA" id="ARBA00009749"/>
    </source>
</evidence>
<evidence type="ECO:0000259" key="9">
    <source>
        <dbReference type="Pfam" id="PF01769"/>
    </source>
</evidence>
<keyword evidence="7 8" id="KW-0472">Membrane</keyword>
<dbReference type="Proteomes" id="UP000198784">
    <property type="component" value="Unassembled WGS sequence"/>
</dbReference>
<dbReference type="SUPFAM" id="SSF54631">
    <property type="entry name" value="CBS-domain pair"/>
    <property type="match status" value="1"/>
</dbReference>
<dbReference type="PANTHER" id="PTHR43773">
    <property type="entry name" value="MAGNESIUM TRANSPORTER MGTE"/>
    <property type="match status" value="1"/>
</dbReference>
<evidence type="ECO:0000313" key="10">
    <source>
        <dbReference type="EMBL" id="SFP26284.1"/>
    </source>
</evidence>
<evidence type="ECO:0000256" key="3">
    <source>
        <dbReference type="ARBA" id="ARBA00022448"/>
    </source>
</evidence>
<name>A0A1I5NWX4_9PSED</name>
<keyword evidence="6 8" id="KW-1133">Transmembrane helix</keyword>
<keyword evidence="5" id="KW-0460">Magnesium</keyword>
<evidence type="ECO:0000256" key="1">
    <source>
        <dbReference type="ARBA" id="ARBA00004141"/>
    </source>
</evidence>
<dbReference type="GO" id="GO:0015095">
    <property type="term" value="F:magnesium ion transmembrane transporter activity"/>
    <property type="evidence" value="ECO:0007669"/>
    <property type="project" value="InterPro"/>
</dbReference>
<dbReference type="InterPro" id="IPR006667">
    <property type="entry name" value="SLC41_membr_dom"/>
</dbReference>